<evidence type="ECO:0000256" key="2">
    <source>
        <dbReference type="SAM" id="Phobius"/>
    </source>
</evidence>
<keyword evidence="2" id="KW-0472">Membrane</keyword>
<evidence type="ECO:0000313" key="5">
    <source>
        <dbReference type="Proteomes" id="UP000529310"/>
    </source>
</evidence>
<dbReference type="EMBL" id="JACHWQ010000005">
    <property type="protein sequence ID" value="MBB2976311.1"/>
    <property type="molecule type" value="Genomic_DNA"/>
</dbReference>
<evidence type="ECO:0000259" key="3">
    <source>
        <dbReference type="Pfam" id="PF10110"/>
    </source>
</evidence>
<keyword evidence="5" id="KW-1185">Reference proteome</keyword>
<keyword evidence="2" id="KW-0812">Transmembrane</keyword>
<keyword evidence="2" id="KW-1133">Transmembrane helix</keyword>
<feature type="transmembrane region" description="Helical" evidence="2">
    <location>
        <begin position="181"/>
        <end position="211"/>
    </location>
</feature>
<dbReference type="Pfam" id="PF10110">
    <property type="entry name" value="GPDPase_memb"/>
    <property type="match status" value="1"/>
</dbReference>
<feature type="transmembrane region" description="Helical" evidence="2">
    <location>
        <begin position="278"/>
        <end position="311"/>
    </location>
</feature>
<feature type="transmembrane region" description="Helical" evidence="2">
    <location>
        <begin position="231"/>
        <end position="258"/>
    </location>
</feature>
<feature type="transmembrane region" description="Helical" evidence="2">
    <location>
        <begin position="20"/>
        <end position="39"/>
    </location>
</feature>
<reference evidence="4 5" key="1">
    <citation type="submission" date="2020-08" db="EMBL/GenBank/DDBJ databases">
        <title>Sequencing the genomes of 1000 actinobacteria strains.</title>
        <authorList>
            <person name="Klenk H.-P."/>
        </authorList>
    </citation>
    <scope>NUCLEOTIDE SEQUENCE [LARGE SCALE GENOMIC DNA]</scope>
    <source>
        <strain evidence="4 5">DSM 27099</strain>
    </source>
</reference>
<evidence type="ECO:0000256" key="1">
    <source>
        <dbReference type="SAM" id="MobiDB-lite"/>
    </source>
</evidence>
<feature type="domain" description="Glycerophosphoryl diester phosphodiesterase membrane" evidence="3">
    <location>
        <begin position="185"/>
        <end position="296"/>
    </location>
</feature>
<dbReference type="AlphaFoldDB" id="A0A7W4V3R3"/>
<gene>
    <name evidence="4" type="ORF">FHX49_001885</name>
</gene>
<feature type="transmembrane region" description="Helical" evidence="2">
    <location>
        <begin position="46"/>
        <end position="74"/>
    </location>
</feature>
<accession>A0A7W4V3R3</accession>
<evidence type="ECO:0000313" key="4">
    <source>
        <dbReference type="EMBL" id="MBB2976311.1"/>
    </source>
</evidence>
<name>A0A7W4V3R3_9MICO</name>
<proteinExistence type="predicted"/>
<dbReference type="RefSeq" id="WP_165139087.1">
    <property type="nucleotide sequence ID" value="NZ_CP049255.1"/>
</dbReference>
<feature type="transmembrane region" description="Helical" evidence="2">
    <location>
        <begin position="94"/>
        <end position="127"/>
    </location>
</feature>
<organism evidence="4 5">
    <name type="scientific">Microbacterium endophyticum</name>
    <dbReference type="NCBI Taxonomy" id="1526412"/>
    <lineage>
        <taxon>Bacteria</taxon>
        <taxon>Bacillati</taxon>
        <taxon>Actinomycetota</taxon>
        <taxon>Actinomycetes</taxon>
        <taxon>Micrococcales</taxon>
        <taxon>Microbacteriaceae</taxon>
        <taxon>Microbacterium</taxon>
    </lineage>
</organism>
<feature type="compositionally biased region" description="Pro residues" evidence="1">
    <location>
        <begin position="364"/>
        <end position="374"/>
    </location>
</feature>
<feature type="region of interest" description="Disordered" evidence="1">
    <location>
        <begin position="362"/>
        <end position="403"/>
    </location>
</feature>
<protein>
    <recommendedName>
        <fullName evidence="3">Glycerophosphoryl diester phosphodiesterase membrane domain-containing protein</fullName>
    </recommendedName>
</protein>
<comment type="caution">
    <text evidence="4">The sequence shown here is derived from an EMBL/GenBank/DDBJ whole genome shotgun (WGS) entry which is preliminary data.</text>
</comment>
<sequence>MTSPSGNANHAWTPASRPGIIPLHPLSFGTILGKSFVALRHNPRVLLGFALCVQVAAYLIVSVAIGGIAIASFSRLDTMPMGDDYWAVFWGSTAITAAAGVVLGLAAGALSVVVQAVVVAEVAYAAVAEKRTLRALWAQIKPVFWRLIGYAALVSGAFLIVFVALAAGITALGFVLLPLSIALGVVLILAAIPLWLWLSTKLVLVPAVIILEDMTVRGAIARSWRLIRGRFWSALGIIVVVSLTFAVLAQVVTAPFSIIQVAISTILSPTGETDVTAIIAIIVSTVLAQALSVLVQSVALVVQSTAACLIYLDVRMRHEGLDLDLLAYTERRDNGERELADPFRQNVGRVLPRATPATAYGTPVLPPPYIPPAAPTATGSAWTPPGAVSSSVTPPVENGPPHA</sequence>
<dbReference type="Proteomes" id="UP000529310">
    <property type="component" value="Unassembled WGS sequence"/>
</dbReference>
<feature type="transmembrane region" description="Helical" evidence="2">
    <location>
        <begin position="147"/>
        <end position="175"/>
    </location>
</feature>
<dbReference type="InterPro" id="IPR018476">
    <property type="entry name" value="GlyceroP-diester-Pdiesterase_M"/>
</dbReference>